<dbReference type="GO" id="GO:0016020">
    <property type="term" value="C:membrane"/>
    <property type="evidence" value="ECO:0007669"/>
    <property type="project" value="UniProtKB-SubCell"/>
</dbReference>
<keyword evidence="3 5" id="KW-1133">Transmembrane helix</keyword>
<feature type="transmembrane region" description="Helical" evidence="5">
    <location>
        <begin position="12"/>
        <end position="31"/>
    </location>
</feature>
<comment type="subcellular location">
    <subcellularLocation>
        <location evidence="1">Membrane</location>
        <topology evidence="1">Multi-pass membrane protein</topology>
    </subcellularLocation>
</comment>
<dbReference type="Proteomes" id="UP000799772">
    <property type="component" value="Unassembled WGS sequence"/>
</dbReference>
<protein>
    <recommendedName>
        <fullName evidence="6">MARVEL domain-containing protein</fullName>
    </recommendedName>
</protein>
<evidence type="ECO:0000256" key="4">
    <source>
        <dbReference type="ARBA" id="ARBA00023136"/>
    </source>
</evidence>
<evidence type="ECO:0000256" key="5">
    <source>
        <dbReference type="SAM" id="Phobius"/>
    </source>
</evidence>
<proteinExistence type="predicted"/>
<dbReference type="InterPro" id="IPR008253">
    <property type="entry name" value="Marvel"/>
</dbReference>
<dbReference type="OrthoDB" id="2117453at2759"/>
<dbReference type="AlphaFoldDB" id="A0A9P4IEL6"/>
<feature type="domain" description="MARVEL" evidence="6">
    <location>
        <begin position="6"/>
        <end position="131"/>
    </location>
</feature>
<organism evidence="7 8">
    <name type="scientific">Rhizodiscina lignyota</name>
    <dbReference type="NCBI Taxonomy" id="1504668"/>
    <lineage>
        <taxon>Eukaryota</taxon>
        <taxon>Fungi</taxon>
        <taxon>Dikarya</taxon>
        <taxon>Ascomycota</taxon>
        <taxon>Pezizomycotina</taxon>
        <taxon>Dothideomycetes</taxon>
        <taxon>Pleosporomycetidae</taxon>
        <taxon>Aulographales</taxon>
        <taxon>Rhizodiscinaceae</taxon>
        <taxon>Rhizodiscina</taxon>
    </lineage>
</organism>
<feature type="transmembrane region" description="Helical" evidence="5">
    <location>
        <begin position="112"/>
        <end position="139"/>
    </location>
</feature>
<sequence>MAFMFTLPLRATQAVFTVIVLGLTAYVSNWWNGYWHDMSPDEINFLLFCSVWTILSLAYLIVVPWRFSNSAVGHKYGILAAEALTMLFWFAGFVALAVFLSNRVCFGTVCNIAKAATVFASLEWLVFAITTGMATLHVVRTRGTNNTRADPQMEVTESAKNHA</sequence>
<gene>
    <name evidence="7" type="ORF">NA57DRAFT_77367</name>
</gene>
<accession>A0A9P4IEL6</accession>
<keyword evidence="2 5" id="KW-0812">Transmembrane</keyword>
<comment type="caution">
    <text evidence="7">The sequence shown here is derived from an EMBL/GenBank/DDBJ whole genome shotgun (WGS) entry which is preliminary data.</text>
</comment>
<evidence type="ECO:0000256" key="3">
    <source>
        <dbReference type="ARBA" id="ARBA00022989"/>
    </source>
</evidence>
<dbReference type="PANTHER" id="PTHR37451">
    <property type="entry name" value="MARVEL DOMAIN"/>
    <property type="match status" value="1"/>
</dbReference>
<evidence type="ECO:0000256" key="1">
    <source>
        <dbReference type="ARBA" id="ARBA00004141"/>
    </source>
</evidence>
<reference evidence="7" key="1">
    <citation type="journal article" date="2020" name="Stud. Mycol.">
        <title>101 Dothideomycetes genomes: a test case for predicting lifestyles and emergence of pathogens.</title>
        <authorList>
            <person name="Haridas S."/>
            <person name="Albert R."/>
            <person name="Binder M."/>
            <person name="Bloem J."/>
            <person name="Labutti K."/>
            <person name="Salamov A."/>
            <person name="Andreopoulos B."/>
            <person name="Baker S."/>
            <person name="Barry K."/>
            <person name="Bills G."/>
            <person name="Bluhm B."/>
            <person name="Cannon C."/>
            <person name="Castanera R."/>
            <person name="Culley D."/>
            <person name="Daum C."/>
            <person name="Ezra D."/>
            <person name="Gonzalez J."/>
            <person name="Henrissat B."/>
            <person name="Kuo A."/>
            <person name="Liang C."/>
            <person name="Lipzen A."/>
            <person name="Lutzoni F."/>
            <person name="Magnuson J."/>
            <person name="Mondo S."/>
            <person name="Nolan M."/>
            <person name="Ohm R."/>
            <person name="Pangilinan J."/>
            <person name="Park H.-J."/>
            <person name="Ramirez L."/>
            <person name="Alfaro M."/>
            <person name="Sun H."/>
            <person name="Tritt A."/>
            <person name="Yoshinaga Y."/>
            <person name="Zwiers L.-H."/>
            <person name="Turgeon B."/>
            <person name="Goodwin S."/>
            <person name="Spatafora J."/>
            <person name="Crous P."/>
            <person name="Grigoriev I."/>
        </authorList>
    </citation>
    <scope>NUCLEOTIDE SEQUENCE</scope>
    <source>
        <strain evidence="7">CBS 133067</strain>
    </source>
</reference>
<evidence type="ECO:0000313" key="7">
    <source>
        <dbReference type="EMBL" id="KAF2097112.1"/>
    </source>
</evidence>
<dbReference type="Pfam" id="PF01284">
    <property type="entry name" value="MARVEL"/>
    <property type="match status" value="1"/>
</dbReference>
<name>A0A9P4IEL6_9PEZI</name>
<feature type="transmembrane region" description="Helical" evidence="5">
    <location>
        <begin position="77"/>
        <end position="100"/>
    </location>
</feature>
<evidence type="ECO:0000259" key="6">
    <source>
        <dbReference type="Pfam" id="PF01284"/>
    </source>
</evidence>
<keyword evidence="4 5" id="KW-0472">Membrane</keyword>
<dbReference type="PANTHER" id="PTHR37451:SF1">
    <property type="entry name" value="MARVEL DOMAIN-CONTAINING PROTEIN"/>
    <property type="match status" value="1"/>
</dbReference>
<feature type="transmembrane region" description="Helical" evidence="5">
    <location>
        <begin position="43"/>
        <end position="65"/>
    </location>
</feature>
<keyword evidence="8" id="KW-1185">Reference proteome</keyword>
<evidence type="ECO:0000256" key="2">
    <source>
        <dbReference type="ARBA" id="ARBA00022692"/>
    </source>
</evidence>
<dbReference type="EMBL" id="ML978128">
    <property type="protein sequence ID" value="KAF2097112.1"/>
    <property type="molecule type" value="Genomic_DNA"/>
</dbReference>
<evidence type="ECO:0000313" key="8">
    <source>
        <dbReference type="Proteomes" id="UP000799772"/>
    </source>
</evidence>